<dbReference type="Gene3D" id="1.20.1440.20">
    <property type="entry name" value="LemA-like domain"/>
    <property type="match status" value="1"/>
</dbReference>
<keyword evidence="4" id="KW-1133">Transmembrane helix</keyword>
<dbReference type="RefSeq" id="WP_158192766.1">
    <property type="nucleotide sequence ID" value="NZ_CP046908.1"/>
</dbReference>
<evidence type="ECO:0000313" key="7">
    <source>
        <dbReference type="EMBL" id="QGZ33760.1"/>
    </source>
</evidence>
<name>A0A857C435_9HYPH</name>
<dbReference type="OrthoDB" id="9804152at2"/>
<dbReference type="AlphaFoldDB" id="A0A857C435"/>
<dbReference type="Pfam" id="PF04011">
    <property type="entry name" value="LemA"/>
    <property type="match status" value="1"/>
</dbReference>
<dbReference type="InterPro" id="IPR023353">
    <property type="entry name" value="LemA-like_dom_sf"/>
</dbReference>
<dbReference type="Proteomes" id="UP000435648">
    <property type="component" value="Chromosome"/>
</dbReference>
<organism evidence="7 8">
    <name type="scientific">Stappia indica</name>
    <dbReference type="NCBI Taxonomy" id="538381"/>
    <lineage>
        <taxon>Bacteria</taxon>
        <taxon>Pseudomonadati</taxon>
        <taxon>Pseudomonadota</taxon>
        <taxon>Alphaproteobacteria</taxon>
        <taxon>Hyphomicrobiales</taxon>
        <taxon>Stappiaceae</taxon>
        <taxon>Stappia</taxon>
    </lineage>
</organism>
<evidence type="ECO:0000256" key="5">
    <source>
        <dbReference type="ARBA" id="ARBA00023136"/>
    </source>
</evidence>
<evidence type="ECO:0000256" key="2">
    <source>
        <dbReference type="ARBA" id="ARBA00008854"/>
    </source>
</evidence>
<evidence type="ECO:0000256" key="4">
    <source>
        <dbReference type="ARBA" id="ARBA00022989"/>
    </source>
</evidence>
<dbReference type="GO" id="GO:0016020">
    <property type="term" value="C:membrane"/>
    <property type="evidence" value="ECO:0007669"/>
    <property type="project" value="UniProtKB-SubCell"/>
</dbReference>
<dbReference type="SUPFAM" id="SSF140478">
    <property type="entry name" value="LemA-like"/>
    <property type="match status" value="1"/>
</dbReference>
<dbReference type="PANTHER" id="PTHR34478:SF1">
    <property type="entry name" value="PROTEIN LEMA"/>
    <property type="match status" value="1"/>
</dbReference>
<dbReference type="EMBL" id="CP046908">
    <property type="protein sequence ID" value="QGZ33760.1"/>
    <property type="molecule type" value="Genomic_DNA"/>
</dbReference>
<evidence type="ECO:0000256" key="3">
    <source>
        <dbReference type="ARBA" id="ARBA00022692"/>
    </source>
</evidence>
<evidence type="ECO:0000256" key="6">
    <source>
        <dbReference type="SAM" id="Coils"/>
    </source>
</evidence>
<gene>
    <name evidence="7" type="ORF">GH266_04095</name>
</gene>
<proteinExistence type="inferred from homology"/>
<dbReference type="PANTHER" id="PTHR34478">
    <property type="entry name" value="PROTEIN LEMA"/>
    <property type="match status" value="1"/>
</dbReference>
<comment type="similarity">
    <text evidence="2">Belongs to the LemA family.</text>
</comment>
<comment type="subcellular location">
    <subcellularLocation>
        <location evidence="1">Membrane</location>
        <topology evidence="1">Single-pass membrane protein</topology>
    </subcellularLocation>
</comment>
<keyword evidence="6" id="KW-0175">Coiled coil</keyword>
<protein>
    <submittedName>
        <fullName evidence="7">LemA family protein</fullName>
    </submittedName>
</protein>
<evidence type="ECO:0000313" key="8">
    <source>
        <dbReference type="Proteomes" id="UP000435648"/>
    </source>
</evidence>
<feature type="coiled-coil region" evidence="6">
    <location>
        <begin position="112"/>
        <end position="139"/>
    </location>
</feature>
<sequence>MFELLLILAVAAILIGYIAVFNGLGRAVTQVVQGWAGVEVQLKRRHDLVPGLVSAVRAAQKHEVDVFDRLLSARAQAMAAIASADRQQIATAEAALGRSLGNLVAYAEDNPEVTATANLQTLQRQLEETEDQIAAARRLYNGNVQNLNARIVTFPGNLVASIHGFRPAQPFEMTGQEKAVTYEAPILKLDT</sequence>
<dbReference type="InterPro" id="IPR007156">
    <property type="entry name" value="MamQ_LemA"/>
</dbReference>
<keyword evidence="5" id="KW-0472">Membrane</keyword>
<dbReference type="KEGG" id="siw:GH266_04095"/>
<keyword evidence="3" id="KW-0812">Transmembrane</keyword>
<accession>A0A857C435</accession>
<reference evidence="7 8" key="1">
    <citation type="submission" date="2019-12" db="EMBL/GenBank/DDBJ databases">
        <title>The genome of Stappia indica PHM037.</title>
        <authorList>
            <person name="Kacar D."/>
            <person name="Galan B."/>
            <person name="Canedo L."/>
            <person name="Rodriguez P."/>
            <person name="de la Calle F."/>
            <person name="Garcia J.L."/>
        </authorList>
    </citation>
    <scope>NUCLEOTIDE SEQUENCE [LARGE SCALE GENOMIC DNA]</scope>
    <source>
        <strain evidence="7 8">PHM037</strain>
    </source>
</reference>
<evidence type="ECO:0000256" key="1">
    <source>
        <dbReference type="ARBA" id="ARBA00004167"/>
    </source>
</evidence>